<reference evidence="2" key="1">
    <citation type="journal article" date="2023" name="Science">
        <title>Genome structures resolve the early diversification of teleost fishes.</title>
        <authorList>
            <person name="Parey E."/>
            <person name="Louis A."/>
            <person name="Montfort J."/>
            <person name="Bouchez O."/>
            <person name="Roques C."/>
            <person name="Iampietro C."/>
            <person name="Lluch J."/>
            <person name="Castinel A."/>
            <person name="Donnadieu C."/>
            <person name="Desvignes T."/>
            <person name="Floi Bucao C."/>
            <person name="Jouanno E."/>
            <person name="Wen M."/>
            <person name="Mejri S."/>
            <person name="Dirks R."/>
            <person name="Jansen H."/>
            <person name="Henkel C."/>
            <person name="Chen W.J."/>
            <person name="Zahm M."/>
            <person name="Cabau C."/>
            <person name="Klopp C."/>
            <person name="Thompson A.W."/>
            <person name="Robinson-Rechavi M."/>
            <person name="Braasch I."/>
            <person name="Lecointre G."/>
            <person name="Bobe J."/>
            <person name="Postlethwait J.H."/>
            <person name="Berthelot C."/>
            <person name="Roest Crollius H."/>
            <person name="Guiguen Y."/>
        </authorList>
    </citation>
    <scope>NUCLEOTIDE SEQUENCE</scope>
    <source>
        <strain evidence="2">WJC10195</strain>
    </source>
</reference>
<feature type="compositionally biased region" description="Basic and acidic residues" evidence="1">
    <location>
        <begin position="146"/>
        <end position="155"/>
    </location>
</feature>
<name>A0A9Q1E999_SYNKA</name>
<organism evidence="2 3">
    <name type="scientific">Synaphobranchus kaupii</name>
    <name type="common">Kaup's arrowtooth eel</name>
    <dbReference type="NCBI Taxonomy" id="118154"/>
    <lineage>
        <taxon>Eukaryota</taxon>
        <taxon>Metazoa</taxon>
        <taxon>Chordata</taxon>
        <taxon>Craniata</taxon>
        <taxon>Vertebrata</taxon>
        <taxon>Euteleostomi</taxon>
        <taxon>Actinopterygii</taxon>
        <taxon>Neopterygii</taxon>
        <taxon>Teleostei</taxon>
        <taxon>Anguilliformes</taxon>
        <taxon>Synaphobranchidae</taxon>
        <taxon>Synaphobranchus</taxon>
    </lineage>
</organism>
<feature type="compositionally biased region" description="Basic residues" evidence="1">
    <location>
        <begin position="118"/>
        <end position="136"/>
    </location>
</feature>
<feature type="region of interest" description="Disordered" evidence="1">
    <location>
        <begin position="112"/>
        <end position="189"/>
    </location>
</feature>
<keyword evidence="3" id="KW-1185">Reference proteome</keyword>
<evidence type="ECO:0000313" key="2">
    <source>
        <dbReference type="EMBL" id="KAJ8334569.1"/>
    </source>
</evidence>
<dbReference type="AlphaFoldDB" id="A0A9Q1E999"/>
<evidence type="ECO:0000313" key="3">
    <source>
        <dbReference type="Proteomes" id="UP001152622"/>
    </source>
</evidence>
<proteinExistence type="predicted"/>
<dbReference type="EMBL" id="JAINUF010000021">
    <property type="protein sequence ID" value="KAJ8334569.1"/>
    <property type="molecule type" value="Genomic_DNA"/>
</dbReference>
<evidence type="ECO:0000256" key="1">
    <source>
        <dbReference type="SAM" id="MobiDB-lite"/>
    </source>
</evidence>
<sequence>MGVVFSFRNRIPVLLTGPRLALPGTDRTLQVLGGMEARQRGERKRSRPPLLGRGEISLTAERDPGAKDRSRHFILCERYSYASHTARADCASIINDGRGECGAEECGLSPAESLMKGSRGRPFHSRSRRSQRRGRRAPGGIPNPRRAPDGKRSCRELVSAPSASYGGEDGCQSVPMSLAERPHHRASPG</sequence>
<comment type="caution">
    <text evidence="2">The sequence shown here is derived from an EMBL/GenBank/DDBJ whole genome shotgun (WGS) entry which is preliminary data.</text>
</comment>
<gene>
    <name evidence="2" type="ORF">SKAU_G00402080</name>
</gene>
<accession>A0A9Q1E999</accession>
<dbReference type="Proteomes" id="UP001152622">
    <property type="component" value="Chromosome 21"/>
</dbReference>
<protein>
    <submittedName>
        <fullName evidence="2">Uncharacterized protein</fullName>
    </submittedName>
</protein>
<feature type="region of interest" description="Disordered" evidence="1">
    <location>
        <begin position="36"/>
        <end position="56"/>
    </location>
</feature>